<gene>
    <name evidence="3" type="ORF">CWC39_04345</name>
</gene>
<dbReference type="EMBL" id="PHQP01000023">
    <property type="protein sequence ID" value="RAV34236.1"/>
    <property type="molecule type" value="Genomic_DNA"/>
</dbReference>
<dbReference type="InterPro" id="IPR039261">
    <property type="entry name" value="FNR_nucleotide-bd"/>
</dbReference>
<dbReference type="Gene3D" id="3.40.50.80">
    <property type="entry name" value="Nucleotide-binding domain of ferredoxin-NADP reductase (FNR) module"/>
    <property type="match status" value="1"/>
</dbReference>
<reference evidence="3 4" key="1">
    <citation type="journal article" date="2018" name="Syst. Appl. Microbiol.">
        <title>Corynebacterium heidelbergense sp. nov., isolated from the preen glands of Egyptian geese (Alopochen aegyptiacus).</title>
        <authorList>
            <person name="Braun M.S."/>
            <person name="Wang E."/>
            <person name="Zimmermann S."/>
            <person name="Wink M."/>
        </authorList>
    </citation>
    <scope>NUCLEOTIDE SEQUENCE [LARGE SCALE GENOMIC DNA]</scope>
    <source>
        <strain evidence="3 4">DSM 104638</strain>
    </source>
</reference>
<evidence type="ECO:0000259" key="2">
    <source>
        <dbReference type="PROSITE" id="PS51384"/>
    </source>
</evidence>
<proteinExistence type="predicted"/>
<dbReference type="InterPro" id="IPR017927">
    <property type="entry name" value="FAD-bd_FR_type"/>
</dbReference>
<dbReference type="SUPFAM" id="SSF63380">
    <property type="entry name" value="Riboflavin synthase domain-like"/>
    <property type="match status" value="1"/>
</dbReference>
<dbReference type="PANTHER" id="PTHR47354:SF5">
    <property type="entry name" value="PROTEIN RFBI"/>
    <property type="match status" value="1"/>
</dbReference>
<dbReference type="PRINTS" id="PR00410">
    <property type="entry name" value="PHEHYDRXLASE"/>
</dbReference>
<evidence type="ECO:0000256" key="1">
    <source>
        <dbReference type="ARBA" id="ARBA00001974"/>
    </source>
</evidence>
<dbReference type="RefSeq" id="WP_112769288.1">
    <property type="nucleotide sequence ID" value="NZ_CP063191.1"/>
</dbReference>
<dbReference type="SUPFAM" id="SSF52343">
    <property type="entry name" value="Ferredoxin reductase-like, C-terminal NADP-linked domain"/>
    <property type="match status" value="1"/>
</dbReference>
<comment type="cofactor">
    <cofactor evidence="1">
        <name>FAD</name>
        <dbReference type="ChEBI" id="CHEBI:57692"/>
    </cofactor>
</comment>
<protein>
    <submittedName>
        <fullName evidence="3">Flavohemoprotein</fullName>
    </submittedName>
</protein>
<dbReference type="GO" id="GO:0016491">
    <property type="term" value="F:oxidoreductase activity"/>
    <property type="evidence" value="ECO:0007669"/>
    <property type="project" value="InterPro"/>
</dbReference>
<organism evidence="3 4">
    <name type="scientific">Corynebacterium heidelbergense</name>
    <dbReference type="NCBI Taxonomy" id="2055947"/>
    <lineage>
        <taxon>Bacteria</taxon>
        <taxon>Bacillati</taxon>
        <taxon>Actinomycetota</taxon>
        <taxon>Actinomycetes</taxon>
        <taxon>Mycobacteriales</taxon>
        <taxon>Corynebacteriaceae</taxon>
        <taxon>Corynebacterium</taxon>
    </lineage>
</organism>
<dbReference type="AlphaFoldDB" id="A0A364VCE1"/>
<dbReference type="PANTHER" id="PTHR47354">
    <property type="entry name" value="NADH OXIDOREDUCTASE HCR"/>
    <property type="match status" value="1"/>
</dbReference>
<name>A0A364VCE1_9CORY</name>
<dbReference type="CDD" id="cd06187">
    <property type="entry name" value="O2ase_reductase_like"/>
    <property type="match status" value="1"/>
</dbReference>
<accession>A0A364VCE1</accession>
<comment type="caution">
    <text evidence="3">The sequence shown here is derived from an EMBL/GenBank/DDBJ whole genome shotgun (WGS) entry which is preliminary data.</text>
</comment>
<dbReference type="InterPro" id="IPR050415">
    <property type="entry name" value="MRET"/>
</dbReference>
<dbReference type="OrthoDB" id="3213438at2"/>
<dbReference type="InterPro" id="IPR017938">
    <property type="entry name" value="Riboflavin_synthase-like_b-brl"/>
</dbReference>
<evidence type="ECO:0000313" key="4">
    <source>
        <dbReference type="Proteomes" id="UP000251047"/>
    </source>
</evidence>
<dbReference type="Proteomes" id="UP000251047">
    <property type="component" value="Unassembled WGS sequence"/>
</dbReference>
<dbReference type="Gene3D" id="2.40.30.10">
    <property type="entry name" value="Translation factors"/>
    <property type="match status" value="1"/>
</dbReference>
<sequence length="421" mass="45505">MGRHSTDTEAGISAAVSLALPQIDTAIRHTCATFRSIGPAPAAIHRPALAGRPAAEAISTPADWSHLPELGSDHHRVDPRGLLVRSLRFLASGITADGELGEDQIEFLQSLGRDFRKFGIEDAHYGALALAIRRGWEAAADAAEPLRHARMPRELADAVDLCCHVMAVSAAEDAAAGMPATVAAKVIAAERRCSDVIVVRVQMDPPRPWWPGQYVEVNTPYTPDVWRYLSPAIPFDEQGLAEFHIRGVGTFSDAAVRHTEVGDVWVVAQAYGEMQLNPQHDAILVAGSTGLAALRALILDLSIHAAKPKIKLFYGAQSPDELYELPGLKGFTSAWDWLDVVPVVEHGDAGSAHNTATRTALNELPLRHGRVADVAVEYVRDHPRWLDADVLISGGPKMIAYSAEAFQRAGVDPAAIQYDRH</sequence>
<feature type="domain" description="FAD-binding FR-type" evidence="2">
    <location>
        <begin position="179"/>
        <end position="277"/>
    </location>
</feature>
<evidence type="ECO:0000313" key="3">
    <source>
        <dbReference type="EMBL" id="RAV34236.1"/>
    </source>
</evidence>
<dbReference type="PROSITE" id="PS51384">
    <property type="entry name" value="FAD_FR"/>
    <property type="match status" value="1"/>
</dbReference>